<name>A0A2P6NGX8_9EUKA</name>
<protein>
    <recommendedName>
        <fullName evidence="7">Major facilitator superfamily (MFS) profile domain-containing protein</fullName>
    </recommendedName>
</protein>
<organism evidence="8 9">
    <name type="scientific">Planoprotostelium fungivorum</name>
    <dbReference type="NCBI Taxonomy" id="1890364"/>
    <lineage>
        <taxon>Eukaryota</taxon>
        <taxon>Amoebozoa</taxon>
        <taxon>Evosea</taxon>
        <taxon>Variosea</taxon>
        <taxon>Cavosteliida</taxon>
        <taxon>Cavosteliaceae</taxon>
        <taxon>Planoprotostelium</taxon>
    </lineage>
</organism>
<accession>A0A2P6NGX8</accession>
<dbReference type="FunFam" id="1.20.1250.20:FF:000082">
    <property type="entry name" value="MFS multidrug transporter, putative"/>
    <property type="match status" value="1"/>
</dbReference>
<dbReference type="AlphaFoldDB" id="A0A2P6NGX8"/>
<evidence type="ECO:0000256" key="3">
    <source>
        <dbReference type="ARBA" id="ARBA00022989"/>
    </source>
</evidence>
<evidence type="ECO:0000256" key="1">
    <source>
        <dbReference type="ARBA" id="ARBA00004141"/>
    </source>
</evidence>
<feature type="region of interest" description="Disordered" evidence="5">
    <location>
        <begin position="345"/>
        <end position="366"/>
    </location>
</feature>
<dbReference type="InParanoid" id="A0A2P6NGX8"/>
<evidence type="ECO:0000259" key="7">
    <source>
        <dbReference type="PROSITE" id="PS50850"/>
    </source>
</evidence>
<dbReference type="CDD" id="cd17323">
    <property type="entry name" value="MFS_Tpo1_MDR_like"/>
    <property type="match status" value="1"/>
</dbReference>
<feature type="domain" description="Major facilitator superfamily (MFS) profile" evidence="7">
    <location>
        <begin position="417"/>
        <end position="865"/>
    </location>
</feature>
<reference evidence="8 9" key="1">
    <citation type="journal article" date="2018" name="Genome Biol. Evol.">
        <title>Multiple Roots of Fruiting Body Formation in Amoebozoa.</title>
        <authorList>
            <person name="Hillmann F."/>
            <person name="Forbes G."/>
            <person name="Novohradska S."/>
            <person name="Ferling I."/>
            <person name="Riege K."/>
            <person name="Groth M."/>
            <person name="Westermann M."/>
            <person name="Marz M."/>
            <person name="Spaller T."/>
            <person name="Winckler T."/>
            <person name="Schaap P."/>
            <person name="Glockner G."/>
        </authorList>
    </citation>
    <scope>NUCLEOTIDE SEQUENCE [LARGE SCALE GENOMIC DNA]</scope>
    <source>
        <strain evidence="8 9">Jena</strain>
    </source>
</reference>
<keyword evidence="4 6" id="KW-0472">Membrane</keyword>
<dbReference type="Proteomes" id="UP000241769">
    <property type="component" value="Unassembled WGS sequence"/>
</dbReference>
<dbReference type="SUPFAM" id="SSF103473">
    <property type="entry name" value="MFS general substrate transporter"/>
    <property type="match status" value="1"/>
</dbReference>
<proteinExistence type="predicted"/>
<dbReference type="STRING" id="1890364.A0A2P6NGX8"/>
<evidence type="ECO:0000256" key="2">
    <source>
        <dbReference type="ARBA" id="ARBA00022692"/>
    </source>
</evidence>
<feature type="region of interest" description="Disordered" evidence="5">
    <location>
        <begin position="183"/>
        <end position="217"/>
    </location>
</feature>
<evidence type="ECO:0000256" key="5">
    <source>
        <dbReference type="SAM" id="MobiDB-lite"/>
    </source>
</evidence>
<dbReference type="PANTHER" id="PTHR23502">
    <property type="entry name" value="MAJOR FACILITATOR SUPERFAMILY"/>
    <property type="match status" value="1"/>
</dbReference>
<dbReference type="GO" id="GO:0022857">
    <property type="term" value="F:transmembrane transporter activity"/>
    <property type="evidence" value="ECO:0007669"/>
    <property type="project" value="InterPro"/>
</dbReference>
<dbReference type="OrthoDB" id="9986881at2759"/>
<dbReference type="Pfam" id="PF07690">
    <property type="entry name" value="MFS_1"/>
    <property type="match status" value="1"/>
</dbReference>
<keyword evidence="2 6" id="KW-0812">Transmembrane</keyword>
<dbReference type="InterPro" id="IPR011701">
    <property type="entry name" value="MFS"/>
</dbReference>
<feature type="transmembrane region" description="Helical" evidence="6">
    <location>
        <begin position="447"/>
        <end position="463"/>
    </location>
</feature>
<dbReference type="InterPro" id="IPR020846">
    <property type="entry name" value="MFS_dom"/>
</dbReference>
<feature type="transmembrane region" description="Helical" evidence="6">
    <location>
        <begin position="286"/>
        <end position="306"/>
    </location>
</feature>
<dbReference type="InterPro" id="IPR036259">
    <property type="entry name" value="MFS_trans_sf"/>
</dbReference>
<dbReference type="Gene3D" id="1.20.1250.20">
    <property type="entry name" value="MFS general substrate transporter like domains"/>
    <property type="match status" value="1"/>
</dbReference>
<feature type="transmembrane region" description="Helical" evidence="6">
    <location>
        <begin position="772"/>
        <end position="793"/>
    </location>
</feature>
<comment type="caution">
    <text evidence="8">The sequence shown here is derived from an EMBL/GenBank/DDBJ whole genome shotgun (WGS) entry which is preliminary data.</text>
</comment>
<keyword evidence="9" id="KW-1185">Reference proteome</keyword>
<feature type="transmembrane region" description="Helical" evidence="6">
    <location>
        <begin position="662"/>
        <end position="679"/>
    </location>
</feature>
<feature type="transmembrane region" description="Helical" evidence="6">
    <location>
        <begin position="739"/>
        <end position="760"/>
    </location>
</feature>
<dbReference type="GO" id="GO:0005886">
    <property type="term" value="C:plasma membrane"/>
    <property type="evidence" value="ECO:0007669"/>
    <property type="project" value="TreeGrafter"/>
</dbReference>
<gene>
    <name evidence="8" type="ORF">PROFUN_09371</name>
</gene>
<feature type="transmembrane region" description="Helical" evidence="6">
    <location>
        <begin position="559"/>
        <end position="580"/>
    </location>
</feature>
<evidence type="ECO:0000313" key="9">
    <source>
        <dbReference type="Proteomes" id="UP000241769"/>
    </source>
</evidence>
<evidence type="ECO:0000313" key="8">
    <source>
        <dbReference type="EMBL" id="PRP83207.1"/>
    </source>
</evidence>
<evidence type="ECO:0000256" key="4">
    <source>
        <dbReference type="ARBA" id="ARBA00023136"/>
    </source>
</evidence>
<dbReference type="EMBL" id="MDYQ01000087">
    <property type="protein sequence ID" value="PRP83207.1"/>
    <property type="molecule type" value="Genomic_DNA"/>
</dbReference>
<dbReference type="PANTHER" id="PTHR23502:SF134">
    <property type="entry name" value="MAJOR FACILITATOR SUPERFAMILY (MFS) PROFILE DOMAIN-CONTAINING PROTEIN-RELATED"/>
    <property type="match status" value="1"/>
</dbReference>
<comment type="subcellular location">
    <subcellularLocation>
        <location evidence="1">Membrane</location>
        <topology evidence="1">Multi-pass membrane protein</topology>
    </subcellularLocation>
</comment>
<keyword evidence="3 6" id="KW-1133">Transmembrane helix</keyword>
<feature type="transmembrane region" description="Helical" evidence="6">
    <location>
        <begin position="834"/>
        <end position="856"/>
    </location>
</feature>
<evidence type="ECO:0000256" key="6">
    <source>
        <dbReference type="SAM" id="Phobius"/>
    </source>
</evidence>
<feature type="transmembrane region" description="Helical" evidence="6">
    <location>
        <begin position="699"/>
        <end position="719"/>
    </location>
</feature>
<feature type="transmembrane region" description="Helical" evidence="6">
    <location>
        <begin position="416"/>
        <end position="435"/>
    </location>
</feature>
<dbReference type="PROSITE" id="PS50850">
    <property type="entry name" value="MFS"/>
    <property type="match status" value="1"/>
</dbReference>
<feature type="transmembrane region" description="Helical" evidence="6">
    <location>
        <begin position="800"/>
        <end position="822"/>
    </location>
</feature>
<sequence>MILDLSKDMCSLHCCFAKEKSFRAKKSHLSNFFGTLGDDFYKKLNSRSNLALILGVLKRYRSAEESDDQYTMHLWSQIDPIPNVAYKPCLLATTPNLKTTLPVVLIGIVTHHTTHPILAKILFCHVLSIGEQVLCIWTQVNRSQLTSLFTLYTGLLHTSFCNPQISPNKSIVDDNALSNDIIPPVREVSSPPITEEVPSEGRKRPQQNVEEELPARKERSWSNPYQLTHMCLKEESVVKKAAPVDKVGKITTAAATPVCPSTIPPKHPLEGGQRESTPDLPLGAPLIYALCRFIVCDVSLTCIFLVKTGHMAYAVERSLDFEQGWVRGAVALGCVLTDKNTNPKVGAGRSMPEADSIELPPLNERGDADMENVQSVRIHPEPSRSPVNEPTVVKYITWADGDKENPFEWSNTRKKAISFVSVGMTFVVSICSGGYASAEGSISEEFAVSQTVSLLGLTLCVLLRTSTSADHRVRFIVGFAFCPLLFAPMSEVYGRSPIYFVTFLLFGVFSIPIAVAQNIETVLISRFLQGCLGSTAATMVGGTLADIWHADERGAYMSIYTATAFVGTATGPIISGFLVYYRNWRWVFYIQILLCGLQYILMIIFLRETRGSVLLSRRAKKLRETTGDQSIKAPADDERQSIPTLIRVSLTRPIHLLFREPIVIFFTIWLSFVWAILYLCLESIPLVLVTSHGFNEWQVGLSFLGLFVGAIVAALLNPIQDGLYRRAKEKNNGVAVPEARLYSSCVGTILFTGGLFWFGWTSFPHNHFLLPIFASAVFTCGMYQIYLATFNYIADSYKRYAASALAAVGFVRNMLASSFPLFSNQMFINLHFQWASTLLGCIALVLSAIPFILIYFGPKIRASSKFAREVADDQNKTVPLHQRA</sequence>
<feature type="transmembrane region" description="Helical" evidence="6">
    <location>
        <begin position="498"/>
        <end position="516"/>
    </location>
</feature>
<feature type="transmembrane region" description="Helical" evidence="6">
    <location>
        <begin position="475"/>
        <end position="492"/>
    </location>
</feature>